<evidence type="ECO:0000313" key="1">
    <source>
        <dbReference type="EMBL" id="KAI3362921.1"/>
    </source>
</evidence>
<accession>A0ACB8W4V5</accession>
<comment type="caution">
    <text evidence="1">The sequence shown here is derived from an EMBL/GenBank/DDBJ whole genome shotgun (WGS) entry which is preliminary data.</text>
</comment>
<proteinExistence type="predicted"/>
<organism evidence="1 2">
    <name type="scientific">Scortum barcoo</name>
    <name type="common">barcoo grunter</name>
    <dbReference type="NCBI Taxonomy" id="214431"/>
    <lineage>
        <taxon>Eukaryota</taxon>
        <taxon>Metazoa</taxon>
        <taxon>Chordata</taxon>
        <taxon>Craniata</taxon>
        <taxon>Vertebrata</taxon>
        <taxon>Euteleostomi</taxon>
        <taxon>Actinopterygii</taxon>
        <taxon>Neopterygii</taxon>
        <taxon>Teleostei</taxon>
        <taxon>Neoteleostei</taxon>
        <taxon>Acanthomorphata</taxon>
        <taxon>Eupercaria</taxon>
        <taxon>Centrarchiformes</taxon>
        <taxon>Terapontoidei</taxon>
        <taxon>Terapontidae</taxon>
        <taxon>Scortum</taxon>
    </lineage>
</organism>
<evidence type="ECO:0000313" key="2">
    <source>
        <dbReference type="Proteomes" id="UP000831701"/>
    </source>
</evidence>
<name>A0ACB8W4V5_9TELE</name>
<protein>
    <submittedName>
        <fullName evidence="1">Uncharacterized protein</fullName>
    </submittedName>
</protein>
<gene>
    <name evidence="1" type="ORF">L3Q82_011598</name>
</gene>
<sequence length="1887" mass="207102">MAVLARQREEEAKEEAMLKKPMQAPERATVVQTDQSPLFMFMDEMVLNRTVNVSVDVLTVIAAQREEKPIQARTVNLVGQKKPPQQNDVRGAPWRWPSSPVVTSVTPGIGEESLPHFRQGLAVILVFPWVSAPAGSGEGHDTLVKVRVLSSSELRGIQQQLSSYRETVIRQATVAAGSAVHRDDAPTCGICHKTKFADGCGNLCSYCQTKFCARCGGRVSLRSNTGTCFHAVEVLLWLLLLQQRPKQPKQIQTKKIHMEEIHVQGIQAGKVQSKSNIIGTPSCRSPAYQVVLVCREYAVQPLQSPGETPDDVLDVPELRGGPVSEAVIWVCNNCRKQQEILTKPGEWFTGPAGKPAGLGSAVSEPSVCQTPGDKKLRSRSQAPPGSITSIQDPNQPGYPRLGPHLVSTPGHVANHHERHTLESFSRSTEDVIIQLFSQAGRNGRGGGGAGRGERRSGQPRLQTQVSMDRDLRGESRERRESRRLTKGRSLEHDPVGGGGVRRTEEGGYHHMDHSGGPPRQTGPVPPGGRGHPVSAQGRGMGGVGEVGDGLRPGQRTVGGVGGLYEHTLGQQGPAPELREPPGLGPGSGLGQGPVVRRTKREKAESMLRNDSLSSDQSESLRPPPPRPYKSKRGLGAGGKRQTSVSSSEEEGGTTPEYSSCEDAEIESVSERGERPYQSSLCVHEELWLITAGGDWECYPHDPTVWHHPVTWQPSKEGDHLIGRITLSKRSATMPKEAGALLGLKVVGGRITESGRLGAFITKVKKGSLADVVGHLRAGDEVLQWNGKLLPGATMKEVYNIILESQAEPQVELVVSRPIGDIPRIPDTSHPPLESTGSSSFESQKMERPSLNVLSPSSPGMLQDAPQLMPGQLSVKLWYDKVGHQLIVNVLQAVELPLRPDGRPRSPYVKMYFLPDRSDKSKRRTKTLKKTCEPKWNQTFAYTHVHRRDFRNHMLELTIWDQPRSPEEDSTFMGEILIELETALLDDKPHWYPLQTHDVSSIPLPRPSPYLPRRHTDAPGKKLQRSQRVTEPEFDEGTTVVSKGGWGLFLTADGRGRERQREPTSTLEVPDQQRTPAHHIRSRSVSPHREEQGRIRSRPPNVPAQRSLDDELPLSRRSRSPTRLYDAGRGHHQEEYLDDRCVFVEVIMIHQSMRGKSAECLHSSSTLPACRKISSVVGSHVVIATRCSTTHRIVMFTDEVTVSDLQPSLDRVRSASTNCLTPDNHAPSPETERQPRTLETPECQTLGRKLSDSGRIKPTSILRGKKAPGAAPRSLFTSAVLSFLSGHVSYVDFSGRAQELLRKISDQGVRKMVRRVLKEPRTTRKALQKDMEAAGTSVTEKTIGNALHRHGLYGRSARKTPFLKKRHVEARLKFAKQHLDKPVEYWENVVWGHLQGGSSLSSSVTSSSARRVRQLPQLPPKSSTAEQALVAEECVRQLQMRVHSNRVSAASTSSQQDLDRALKNKRECMGSQYQALVSASNVLCDVCFLLLYKDQRRSSENVSHKSSDSDVSDVSAISRTSSASRISSTSYMSIQSERPRGRFSRAMRATGRHMLKSTSVSGEIYGMEHTDGSQSDTALGSLGSGIKKRRSSLSQRVVAILPSRRSRSTSQLSQTEAAGKAADRQKEASAAKKAGKAGSSSIQRSVETGMAVEYPRGGSAMNRQASRESTDGSMNSYSSEGNLIFSGMRLGADSQFSDFLDGLGPGQLVGRQTLATPAMGDVQIGLMDKKGQLEVEVIRAGGQGTHTHTHLKYRGLTPKPGSKSLPDPQLLMSRCTCWIMELCKAKKKTKIARKTLEPLYQQHLLFDESPQGKVLQVIVWGDYGRLDHKCFMGVAQILLEELDLSSTVIGWYKLFPPSSLVDPTLAPLTRLASQTSLDSSGPPPGVRS</sequence>
<keyword evidence="2" id="KW-1185">Reference proteome</keyword>
<reference evidence="1" key="1">
    <citation type="submission" date="2022-04" db="EMBL/GenBank/DDBJ databases">
        <title>Jade perch genome.</title>
        <authorList>
            <person name="Chao B."/>
        </authorList>
    </citation>
    <scope>NUCLEOTIDE SEQUENCE</scope>
    <source>
        <strain evidence="1">CB-2022</strain>
    </source>
</reference>
<dbReference type="Proteomes" id="UP000831701">
    <property type="component" value="Chromosome 14"/>
</dbReference>
<dbReference type="EMBL" id="CM041544">
    <property type="protein sequence ID" value="KAI3362921.1"/>
    <property type="molecule type" value="Genomic_DNA"/>
</dbReference>